<reference evidence="2" key="1">
    <citation type="journal article" date="2021" name="Front. Microbiol.">
        <title>Comprehensive Comparative Genomics and Phenotyping of Methylobacterium Species.</title>
        <authorList>
            <person name="Alessa O."/>
            <person name="Ogura Y."/>
            <person name="Fujitani Y."/>
            <person name="Takami H."/>
            <person name="Hayashi T."/>
            <person name="Sahin N."/>
            <person name="Tani A."/>
        </authorList>
    </citation>
    <scope>NUCLEOTIDE SEQUENCE</scope>
    <source>
        <strain evidence="2">DSM 19015</strain>
    </source>
</reference>
<protein>
    <recommendedName>
        <fullName evidence="4">PepSY domain-containing protein</fullName>
    </recommendedName>
</protein>
<comment type="caution">
    <text evidence="2">The sequence shown here is derived from an EMBL/GenBank/DDBJ whole genome shotgun (WGS) entry which is preliminary data.</text>
</comment>
<keyword evidence="3" id="KW-1185">Reference proteome</keyword>
<gene>
    <name evidence="2" type="ORF">OCOJLMKI_5289</name>
</gene>
<accession>A0ABQ4S6F7</accession>
<evidence type="ECO:0000313" key="2">
    <source>
        <dbReference type="EMBL" id="GJD98050.1"/>
    </source>
</evidence>
<dbReference type="RefSeq" id="WP_306421483.1">
    <property type="nucleotide sequence ID" value="NZ_BPQP01000152.1"/>
</dbReference>
<feature type="transmembrane region" description="Helical" evidence="1">
    <location>
        <begin position="20"/>
        <end position="43"/>
    </location>
</feature>
<dbReference type="Proteomes" id="UP001055125">
    <property type="component" value="Unassembled WGS sequence"/>
</dbReference>
<keyword evidence="1" id="KW-0472">Membrane</keyword>
<sequence length="159" mass="18199">MRGKIVKRLKRWLHLGHRWLGIVTCLLFATWFVSGLVMMYVGFPSLTEVERRGGMPTLAWDLVRVAPSRALGLAGQSRYPQEFRLSMLADEPVYRIRGWDGGRRTVSAADGRSIDHVTSNVALDIARRHPLAVRPRFLAEVDRDQWSVTARYDAHRPFT</sequence>
<organism evidence="2 3">
    <name type="scientific">Methylobacterium iners</name>
    <dbReference type="NCBI Taxonomy" id="418707"/>
    <lineage>
        <taxon>Bacteria</taxon>
        <taxon>Pseudomonadati</taxon>
        <taxon>Pseudomonadota</taxon>
        <taxon>Alphaproteobacteria</taxon>
        <taxon>Hyphomicrobiales</taxon>
        <taxon>Methylobacteriaceae</taxon>
        <taxon>Methylobacterium</taxon>
    </lineage>
</organism>
<keyword evidence="1" id="KW-1133">Transmembrane helix</keyword>
<keyword evidence="1" id="KW-0812">Transmembrane</keyword>
<evidence type="ECO:0000313" key="3">
    <source>
        <dbReference type="Proteomes" id="UP001055125"/>
    </source>
</evidence>
<dbReference type="EMBL" id="BPQP01000152">
    <property type="protein sequence ID" value="GJD98050.1"/>
    <property type="molecule type" value="Genomic_DNA"/>
</dbReference>
<proteinExistence type="predicted"/>
<name>A0ABQ4S6F7_9HYPH</name>
<evidence type="ECO:0000256" key="1">
    <source>
        <dbReference type="SAM" id="Phobius"/>
    </source>
</evidence>
<evidence type="ECO:0008006" key="4">
    <source>
        <dbReference type="Google" id="ProtNLM"/>
    </source>
</evidence>
<reference evidence="2" key="2">
    <citation type="submission" date="2021-08" db="EMBL/GenBank/DDBJ databases">
        <authorList>
            <person name="Tani A."/>
            <person name="Ola A."/>
            <person name="Ogura Y."/>
            <person name="Katsura K."/>
            <person name="Hayashi T."/>
        </authorList>
    </citation>
    <scope>NUCLEOTIDE SEQUENCE</scope>
    <source>
        <strain evidence="2">DSM 19015</strain>
    </source>
</reference>